<proteinExistence type="predicted"/>
<gene>
    <name evidence="2" type="ORF">ELAC_0933</name>
</gene>
<protein>
    <submittedName>
        <fullName evidence="2">Putative secreted protein</fullName>
    </submittedName>
</protein>
<dbReference type="AlphaFoldDB" id="A0A0H5DPD7"/>
<reference evidence="3" key="1">
    <citation type="submission" date="2015-06" db="EMBL/GenBank/DDBJ databases">
        <authorList>
            <person name="Bertelli C."/>
        </authorList>
    </citation>
    <scope>NUCLEOTIDE SEQUENCE [LARGE SCALE GENOMIC DNA]</scope>
    <source>
        <strain evidence="3">CRIB-30</strain>
    </source>
</reference>
<name>A0A0H5DPD7_9BACT</name>
<sequence length="151" mass="17052">MKKIVMLMVLFSILIASFAGAEEQPTLPQVAQEEGQDLQLDPTVIENHQAMVRAFSQENTLSKRDLTRSVESFHITYETLSNGVFCHVAWYADGYIITALNGYSSGKQVIVINGDTVSISYVMDTMSDSFVHYHTWCTVYSFPNRQLVINF</sequence>
<feature type="chain" id="PRO_5005217770" evidence="1">
    <location>
        <begin position="22"/>
        <end position="151"/>
    </location>
</feature>
<organism evidence="2 3">
    <name type="scientific">Estrella lausannensis</name>
    <dbReference type="NCBI Taxonomy" id="483423"/>
    <lineage>
        <taxon>Bacteria</taxon>
        <taxon>Pseudomonadati</taxon>
        <taxon>Chlamydiota</taxon>
        <taxon>Chlamydiia</taxon>
        <taxon>Parachlamydiales</taxon>
        <taxon>Candidatus Criblamydiaceae</taxon>
        <taxon>Estrella</taxon>
    </lineage>
</organism>
<keyword evidence="3" id="KW-1185">Reference proteome</keyword>
<accession>A0A0H5DPD7</accession>
<evidence type="ECO:0000256" key="1">
    <source>
        <dbReference type="SAM" id="SignalP"/>
    </source>
</evidence>
<evidence type="ECO:0000313" key="3">
    <source>
        <dbReference type="Proteomes" id="UP000220251"/>
    </source>
</evidence>
<dbReference type="Proteomes" id="UP000220251">
    <property type="component" value="Unassembled WGS sequence"/>
</dbReference>
<evidence type="ECO:0000313" key="2">
    <source>
        <dbReference type="EMBL" id="CRX38282.1"/>
    </source>
</evidence>
<dbReference type="RefSeq" id="WP_098038126.1">
    <property type="nucleotide sequence ID" value="NZ_CWGJ01000011.1"/>
</dbReference>
<keyword evidence="1" id="KW-0732">Signal</keyword>
<feature type="signal peptide" evidence="1">
    <location>
        <begin position="1"/>
        <end position="21"/>
    </location>
</feature>
<dbReference type="EMBL" id="CWGJ01000011">
    <property type="protein sequence ID" value="CRX38282.1"/>
    <property type="molecule type" value="Genomic_DNA"/>
</dbReference>